<dbReference type="SUPFAM" id="SSF52266">
    <property type="entry name" value="SGNH hydrolase"/>
    <property type="match status" value="1"/>
</dbReference>
<organism evidence="3 4">
    <name type="scientific">Stenotrophomonas maltophilia</name>
    <name type="common">Pseudomonas maltophilia</name>
    <name type="synonym">Xanthomonas maltophilia</name>
    <dbReference type="NCBI Taxonomy" id="40324"/>
    <lineage>
        <taxon>Bacteria</taxon>
        <taxon>Pseudomonadati</taxon>
        <taxon>Pseudomonadota</taxon>
        <taxon>Gammaproteobacteria</taxon>
        <taxon>Lysobacterales</taxon>
        <taxon>Lysobacteraceae</taxon>
        <taxon>Stenotrophomonas</taxon>
        <taxon>Stenotrophomonas maltophilia group</taxon>
    </lineage>
</organism>
<reference evidence="3" key="1">
    <citation type="submission" date="2023-07" db="EMBL/GenBank/DDBJ databases">
        <title>Comparative genomics of clinical Stenotrophomonas maltophilia isolates reveals regions of diversity which correlate with colonization and persistence in vivo.</title>
        <authorList>
            <person name="Mcdaniel M.S."/>
            <person name="Swords W.E."/>
            <person name="Sumpter N.A."/>
            <person name="Lindgren N.R."/>
            <person name="Billiot C.E."/>
        </authorList>
    </citation>
    <scope>NUCLEOTIDE SEQUENCE</scope>
    <source>
        <strain evidence="3">Ism4</strain>
    </source>
</reference>
<feature type="domain" description="SGNH hydrolase-type esterase" evidence="2">
    <location>
        <begin position="80"/>
        <end position="244"/>
    </location>
</feature>
<dbReference type="RefSeq" id="WP_312563931.1">
    <property type="nucleotide sequence ID" value="NZ_JAVSKO010000008.1"/>
</dbReference>
<dbReference type="Proteomes" id="UP001251948">
    <property type="component" value="Unassembled WGS sequence"/>
</dbReference>
<evidence type="ECO:0000259" key="2">
    <source>
        <dbReference type="Pfam" id="PF13472"/>
    </source>
</evidence>
<dbReference type="InterPro" id="IPR013830">
    <property type="entry name" value="SGNH_hydro"/>
</dbReference>
<dbReference type="PANTHER" id="PTHR30383">
    <property type="entry name" value="THIOESTERASE 1/PROTEASE 1/LYSOPHOSPHOLIPASE L1"/>
    <property type="match status" value="1"/>
</dbReference>
<evidence type="ECO:0000313" key="4">
    <source>
        <dbReference type="Proteomes" id="UP001251948"/>
    </source>
</evidence>
<dbReference type="GO" id="GO:0004622">
    <property type="term" value="F:phosphatidylcholine lysophospholipase activity"/>
    <property type="evidence" value="ECO:0007669"/>
    <property type="project" value="TreeGrafter"/>
</dbReference>
<protein>
    <submittedName>
        <fullName evidence="3">SGNH/GDSL hydrolase family protein</fullName>
    </submittedName>
</protein>
<dbReference type="AlphaFoldDB" id="A0AAJ2JEA2"/>
<comment type="caution">
    <text evidence="3">The sequence shown here is derived from an EMBL/GenBank/DDBJ whole genome shotgun (WGS) entry which is preliminary data.</text>
</comment>
<dbReference type="Pfam" id="PF13472">
    <property type="entry name" value="Lipase_GDSL_2"/>
    <property type="match status" value="1"/>
</dbReference>
<keyword evidence="1" id="KW-0732">Signal</keyword>
<dbReference type="InterPro" id="IPR051532">
    <property type="entry name" value="Ester_Hydrolysis_Enzymes"/>
</dbReference>
<proteinExistence type="predicted"/>
<feature type="chain" id="PRO_5042485973" evidence="1">
    <location>
        <begin position="24"/>
        <end position="269"/>
    </location>
</feature>
<accession>A0AAJ2JEA2</accession>
<gene>
    <name evidence="3" type="ORF">ROV92_18605</name>
</gene>
<dbReference type="Gene3D" id="3.40.50.1110">
    <property type="entry name" value="SGNH hydrolase"/>
    <property type="match status" value="1"/>
</dbReference>
<sequence>MRGPVLLAAAITVVMALSTPLEAAEQAAVNPLLVKPVEQLRPDEVRFMQQQLADWPQLQRYRDANAQLPAAAPGQPRVVFFGDSITEGWGREGTTSFFPGRGWLNRGISGQTTAQMLLRFPQDVLALKPQVVVILAGTNDIAGNTGPTTQAMIEDNLHAMVDLAQVHGIRVVLASVLPVSDYPWMPGMTPAPKVRALNTALKRYAEAKQLIYLDYHTPMANAAGGLDPQLADDGVHPTAKGYAVMAPLAEAAIKRALDQADSPATTHRN</sequence>
<keyword evidence="3" id="KW-0378">Hydrolase</keyword>
<evidence type="ECO:0000256" key="1">
    <source>
        <dbReference type="SAM" id="SignalP"/>
    </source>
</evidence>
<dbReference type="InterPro" id="IPR036514">
    <property type="entry name" value="SGNH_hydro_sf"/>
</dbReference>
<dbReference type="PANTHER" id="PTHR30383:SF5">
    <property type="entry name" value="SGNH HYDROLASE-TYPE ESTERASE DOMAIN-CONTAINING PROTEIN"/>
    <property type="match status" value="1"/>
</dbReference>
<feature type="signal peptide" evidence="1">
    <location>
        <begin position="1"/>
        <end position="23"/>
    </location>
</feature>
<dbReference type="CDD" id="cd04501">
    <property type="entry name" value="SGNH_hydrolase_like_4"/>
    <property type="match status" value="1"/>
</dbReference>
<dbReference type="EMBL" id="JAVSKO010000008">
    <property type="protein sequence ID" value="MDT3470001.1"/>
    <property type="molecule type" value="Genomic_DNA"/>
</dbReference>
<name>A0AAJ2JEA2_STEMA</name>
<evidence type="ECO:0000313" key="3">
    <source>
        <dbReference type="EMBL" id="MDT3470001.1"/>
    </source>
</evidence>